<gene>
    <name evidence="1" type="ORF">GQX73_g3190</name>
</gene>
<evidence type="ECO:0000313" key="2">
    <source>
        <dbReference type="Proteomes" id="UP000481858"/>
    </source>
</evidence>
<dbReference type="InParanoid" id="A0A7C8N7N5"/>
<dbReference type="EMBL" id="WUBL01000024">
    <property type="protein sequence ID" value="KAF2970376.1"/>
    <property type="molecule type" value="Genomic_DNA"/>
</dbReference>
<name>A0A7C8N7N5_9PEZI</name>
<comment type="caution">
    <text evidence="1">The sequence shown here is derived from an EMBL/GenBank/DDBJ whole genome shotgun (WGS) entry which is preliminary data.</text>
</comment>
<accession>A0A7C8N7N5</accession>
<evidence type="ECO:0000313" key="1">
    <source>
        <dbReference type="EMBL" id="KAF2970376.1"/>
    </source>
</evidence>
<reference evidence="1 2" key="1">
    <citation type="submission" date="2019-12" db="EMBL/GenBank/DDBJ databases">
        <title>Draft genome sequence of the ascomycete Xylaria multiplex DSM 110363.</title>
        <authorList>
            <person name="Buettner E."/>
            <person name="Kellner H."/>
        </authorList>
    </citation>
    <scope>NUCLEOTIDE SEQUENCE [LARGE SCALE GENOMIC DNA]</scope>
    <source>
        <strain evidence="1 2">DSM 110363</strain>
    </source>
</reference>
<dbReference type="Proteomes" id="UP000481858">
    <property type="component" value="Unassembled WGS sequence"/>
</dbReference>
<proteinExistence type="predicted"/>
<protein>
    <submittedName>
        <fullName evidence="1">Uncharacterized protein</fullName>
    </submittedName>
</protein>
<organism evidence="1 2">
    <name type="scientific">Xylaria multiplex</name>
    <dbReference type="NCBI Taxonomy" id="323545"/>
    <lineage>
        <taxon>Eukaryota</taxon>
        <taxon>Fungi</taxon>
        <taxon>Dikarya</taxon>
        <taxon>Ascomycota</taxon>
        <taxon>Pezizomycotina</taxon>
        <taxon>Sordariomycetes</taxon>
        <taxon>Xylariomycetidae</taxon>
        <taxon>Xylariales</taxon>
        <taxon>Xylariaceae</taxon>
        <taxon>Xylaria</taxon>
    </lineage>
</organism>
<keyword evidence="2" id="KW-1185">Reference proteome</keyword>
<sequence>MRSSPQEDSKCCWPASVERSIYVHDENYAKLSKEHSQVLADQEKLRSEVTALVSDNEKLKQSVDARESQILVLRPYRTDFTRHHAKEDFEKLVARIDDWVMNRIEKFLVDEKFAEQWLNWLPYFPQVAAGFHQALDSYHDLSSSIGYPDIDQDILSAYILRFVWQGADIQYRELVGEIERTMTSCANPSLDMSAVHSWRAQTYHALFSRPEYSNIRQERIDDLASELVQVLGFVSHDSDMATFVRSISSEIIEPCISLCEKILRSHEEFYIETINPGTIMSQDRPEELHQRLQDDDINCRNVAECCSIFMTNKLKPIPTKEKLEKHLHILCSIRPALKAREFQNSTGQEAQTIVKETVLILWDPDGLQDPTELKSETWLSRVYKHSMMQQK</sequence>
<dbReference type="OrthoDB" id="4755094at2759"/>
<dbReference type="AlphaFoldDB" id="A0A7C8N7N5"/>